<feature type="region of interest" description="Disordered" evidence="1">
    <location>
        <begin position="1"/>
        <end position="24"/>
    </location>
</feature>
<dbReference type="Pfam" id="PF13481">
    <property type="entry name" value="AAA_25"/>
    <property type="match status" value="1"/>
</dbReference>
<evidence type="ECO:0000313" key="3">
    <source>
        <dbReference type="Proteomes" id="UP000308530"/>
    </source>
</evidence>
<gene>
    <name evidence="2" type="ORF">FE840_011860</name>
</gene>
<dbReference type="Proteomes" id="UP000308530">
    <property type="component" value="Chromosome"/>
</dbReference>
<dbReference type="RefSeq" id="WP_138289644.1">
    <property type="nucleotide sequence ID" value="NZ_CP058350.1"/>
</dbReference>
<organism evidence="2 3">
    <name type="scientific">Peteryoungia desertarenae</name>
    <dbReference type="NCBI Taxonomy" id="1813451"/>
    <lineage>
        <taxon>Bacteria</taxon>
        <taxon>Pseudomonadati</taxon>
        <taxon>Pseudomonadota</taxon>
        <taxon>Alphaproteobacteria</taxon>
        <taxon>Hyphomicrobiales</taxon>
        <taxon>Rhizobiaceae</taxon>
        <taxon>Peteryoungia</taxon>
    </lineage>
</organism>
<dbReference type="EMBL" id="CP058350">
    <property type="protein sequence ID" value="QLF70177.1"/>
    <property type="molecule type" value="Genomic_DNA"/>
</dbReference>
<reference evidence="2 3" key="1">
    <citation type="submission" date="2020-06" db="EMBL/GenBank/DDBJ databases">
        <title>Genome sequence of Rhizobium sp strain ADMK78.</title>
        <authorList>
            <person name="Rahi P."/>
        </authorList>
    </citation>
    <scope>NUCLEOTIDE SEQUENCE [LARGE SCALE GENOMIC DNA]</scope>
    <source>
        <strain evidence="2 3">ADMK78</strain>
    </source>
</reference>
<dbReference type="SUPFAM" id="SSF52540">
    <property type="entry name" value="P-loop containing nucleoside triphosphate hydrolases"/>
    <property type="match status" value="1"/>
</dbReference>
<dbReference type="Gene3D" id="3.40.50.300">
    <property type="entry name" value="P-loop containing nucleotide triphosphate hydrolases"/>
    <property type="match status" value="1"/>
</dbReference>
<sequence length="435" mass="47035">MTNPQLKPDSREPTDAPEPANDNTPDELYDFLALYGGHIAMGKLYGATVDHVRGNIFKHGAAFFFEWGPQSLRQARKIELPAKPRDPLNFITASRFAHKPIPAREWFLDGLIPNRTVTILNGDGGVGKSLLALQIAAAAAMGCETLGLTPTADRAIYIGAEDESDEFHRRLADIAASMDRDLASLHSLQVLSLADSDAILATPDKNGTMHPTDLWSEIADHVEKFKPRFVVFDTAADLFGGDEIKRPHVRGFIALLRKMAIEGDCAVLLLAHPSVEGMKSGSGSSGSTAWNNSVRSRLYLTRPTGDAADPDGRLLKTVKANYGTTGDEIRLRWKAGAFVLDDGKPSAAAAILAKRADDVFIELLDQINASGQRVSASKSVTYAPTVMADMPGASGVKKKDLELAMKRLLAVGKIKVEMEGPPSKQRQRLVVVTSN</sequence>
<dbReference type="InterPro" id="IPR027417">
    <property type="entry name" value="P-loop_NTPase"/>
</dbReference>
<name>A0ABX6QPH2_9HYPH</name>
<evidence type="ECO:0000313" key="2">
    <source>
        <dbReference type="EMBL" id="QLF70177.1"/>
    </source>
</evidence>
<protein>
    <submittedName>
        <fullName evidence="2">AAA family ATPase</fullName>
    </submittedName>
</protein>
<evidence type="ECO:0000256" key="1">
    <source>
        <dbReference type="SAM" id="MobiDB-lite"/>
    </source>
</evidence>
<accession>A0ABX6QPH2</accession>
<keyword evidence="3" id="KW-1185">Reference proteome</keyword>
<proteinExistence type="predicted"/>